<protein>
    <submittedName>
        <fullName evidence="1">Uncharacterized protein</fullName>
    </submittedName>
</protein>
<name>A0A1X0RM94_RHIZD</name>
<accession>A0A1X0RM94</accession>
<organism evidence="1 2">
    <name type="scientific">Rhizopus microsporus</name>
    <dbReference type="NCBI Taxonomy" id="58291"/>
    <lineage>
        <taxon>Eukaryota</taxon>
        <taxon>Fungi</taxon>
        <taxon>Fungi incertae sedis</taxon>
        <taxon>Mucoromycota</taxon>
        <taxon>Mucoromycotina</taxon>
        <taxon>Mucoromycetes</taxon>
        <taxon>Mucorales</taxon>
        <taxon>Mucorineae</taxon>
        <taxon>Rhizopodaceae</taxon>
        <taxon>Rhizopus</taxon>
    </lineage>
</organism>
<reference evidence="1 2" key="1">
    <citation type="journal article" date="2016" name="Proc. Natl. Acad. Sci. U.S.A.">
        <title>Lipid metabolic changes in an early divergent fungus govern the establishment of a mutualistic symbiosis with endobacteria.</title>
        <authorList>
            <person name="Lastovetsky O.A."/>
            <person name="Gaspar M.L."/>
            <person name="Mondo S.J."/>
            <person name="LaButti K.M."/>
            <person name="Sandor L."/>
            <person name="Grigoriev I.V."/>
            <person name="Henry S.A."/>
            <person name="Pawlowska T.E."/>
        </authorList>
    </citation>
    <scope>NUCLEOTIDE SEQUENCE [LARGE SCALE GENOMIC DNA]</scope>
    <source>
        <strain evidence="1 2">ATCC 11559</strain>
    </source>
</reference>
<evidence type="ECO:0000313" key="2">
    <source>
        <dbReference type="Proteomes" id="UP000242381"/>
    </source>
</evidence>
<dbReference type="EMBL" id="KV921562">
    <property type="protein sequence ID" value="ORE13155.1"/>
    <property type="molecule type" value="Genomic_DNA"/>
</dbReference>
<gene>
    <name evidence="1" type="ORF">BCV71DRAFT_189731</name>
</gene>
<proteinExistence type="predicted"/>
<feature type="non-terminal residue" evidence="1">
    <location>
        <position position="1"/>
    </location>
</feature>
<sequence>YARKSPSNDKFENGVKLLQKMADNLQNRSLASRIRVSFFSCASTTFSERDTTTDKFILAKLSNVNSAQHDACLVSIDYPGLMSRSQELKKLIENNDGIKQIAIDTFALDNEIHLFDAKLIAFDPTFLAKFDCKENIYIYIQQNKSILISSRLISLSNQR</sequence>
<dbReference type="AlphaFoldDB" id="A0A1X0RM94"/>
<dbReference type="VEuPathDB" id="FungiDB:BCV72DRAFT_107470"/>
<dbReference type="Proteomes" id="UP000242381">
    <property type="component" value="Unassembled WGS sequence"/>
</dbReference>
<evidence type="ECO:0000313" key="1">
    <source>
        <dbReference type="EMBL" id="ORE13155.1"/>
    </source>
</evidence>